<proteinExistence type="predicted"/>
<accession>A0A2N5UPL7</accession>
<organism evidence="1 2">
    <name type="scientific">Puccinia coronata f. sp. avenae</name>
    <dbReference type="NCBI Taxonomy" id="200324"/>
    <lineage>
        <taxon>Eukaryota</taxon>
        <taxon>Fungi</taxon>
        <taxon>Dikarya</taxon>
        <taxon>Basidiomycota</taxon>
        <taxon>Pucciniomycotina</taxon>
        <taxon>Pucciniomycetes</taxon>
        <taxon>Pucciniales</taxon>
        <taxon>Pucciniaceae</taxon>
        <taxon>Puccinia</taxon>
    </lineage>
</organism>
<gene>
    <name evidence="1" type="ORF">PCASD_09625</name>
</gene>
<protein>
    <submittedName>
        <fullName evidence="1">Uncharacterized protein</fullName>
    </submittedName>
</protein>
<comment type="caution">
    <text evidence="1">The sequence shown here is derived from an EMBL/GenBank/DDBJ whole genome shotgun (WGS) entry which is preliminary data.</text>
</comment>
<name>A0A2N5UPL7_9BASI</name>
<dbReference type="EMBL" id="PGCI01000111">
    <property type="protein sequence ID" value="PLW39713.1"/>
    <property type="molecule type" value="Genomic_DNA"/>
</dbReference>
<dbReference type="AlphaFoldDB" id="A0A2N5UPL7"/>
<evidence type="ECO:0000313" key="2">
    <source>
        <dbReference type="Proteomes" id="UP000235392"/>
    </source>
</evidence>
<dbReference type="Proteomes" id="UP000235392">
    <property type="component" value="Unassembled WGS sequence"/>
</dbReference>
<reference evidence="1 2" key="1">
    <citation type="submission" date="2017-11" db="EMBL/GenBank/DDBJ databases">
        <title>De novo assembly and phasing of dikaryotic genomes from two isolates of Puccinia coronata f. sp. avenae, the causal agent of oat crown rust.</title>
        <authorList>
            <person name="Miller M.E."/>
            <person name="Zhang Y."/>
            <person name="Omidvar V."/>
            <person name="Sperschneider J."/>
            <person name="Schwessinger B."/>
            <person name="Raley C."/>
            <person name="Palmer J.M."/>
            <person name="Garnica D."/>
            <person name="Upadhyaya N."/>
            <person name="Rathjen J."/>
            <person name="Taylor J.M."/>
            <person name="Park R.F."/>
            <person name="Dodds P.N."/>
            <person name="Hirsch C.D."/>
            <person name="Kianian S.F."/>
            <person name="Figueroa M."/>
        </authorList>
    </citation>
    <scope>NUCLEOTIDE SEQUENCE [LARGE SCALE GENOMIC DNA]</scope>
    <source>
        <strain evidence="1">12SD80</strain>
    </source>
</reference>
<sequence>MASSLPHQLSPSEEAVVVIVRNNITPSCRRALKIKIYSQTAERIEQASIVVCANGSKPTCV</sequence>
<evidence type="ECO:0000313" key="1">
    <source>
        <dbReference type="EMBL" id="PLW39713.1"/>
    </source>
</evidence>